<evidence type="ECO:0000313" key="9">
    <source>
        <dbReference type="Proteomes" id="UP000799778"/>
    </source>
</evidence>
<dbReference type="GeneID" id="54290976"/>
<dbReference type="Pfam" id="PF04616">
    <property type="entry name" value="Glyco_hydro_43"/>
    <property type="match status" value="1"/>
</dbReference>
<accession>A0A6A5XZV0</accession>
<feature type="domain" description="Beta-xylosidase C-terminal Concanavalin A-like" evidence="7">
    <location>
        <begin position="326"/>
        <end position="501"/>
    </location>
</feature>
<organism evidence="8 9">
    <name type="scientific">Aaosphaeria arxii CBS 175.79</name>
    <dbReference type="NCBI Taxonomy" id="1450172"/>
    <lineage>
        <taxon>Eukaryota</taxon>
        <taxon>Fungi</taxon>
        <taxon>Dikarya</taxon>
        <taxon>Ascomycota</taxon>
        <taxon>Pezizomycotina</taxon>
        <taxon>Dothideomycetes</taxon>
        <taxon>Pleosporomycetidae</taxon>
        <taxon>Pleosporales</taxon>
        <taxon>Pleosporales incertae sedis</taxon>
        <taxon>Aaosphaeria</taxon>
    </lineage>
</organism>
<dbReference type="CDD" id="cd18617">
    <property type="entry name" value="GH43_XynB-like"/>
    <property type="match status" value="1"/>
</dbReference>
<dbReference type="GO" id="GO:0004553">
    <property type="term" value="F:hydrolase activity, hydrolyzing O-glycosyl compounds"/>
    <property type="evidence" value="ECO:0007669"/>
    <property type="project" value="InterPro"/>
</dbReference>
<dbReference type="OrthoDB" id="408373at2759"/>
<dbReference type="Gene3D" id="2.60.120.200">
    <property type="match status" value="1"/>
</dbReference>
<dbReference type="SUPFAM" id="SSF75005">
    <property type="entry name" value="Arabinanase/levansucrase/invertase"/>
    <property type="match status" value="1"/>
</dbReference>
<evidence type="ECO:0000259" key="7">
    <source>
        <dbReference type="Pfam" id="PF17851"/>
    </source>
</evidence>
<dbReference type="InterPro" id="IPR006710">
    <property type="entry name" value="Glyco_hydro_43"/>
</dbReference>
<proteinExistence type="inferred from homology"/>
<keyword evidence="9" id="KW-1185">Reference proteome</keyword>
<dbReference type="Gene3D" id="2.115.10.20">
    <property type="entry name" value="Glycosyl hydrolase domain, family 43"/>
    <property type="match status" value="1"/>
</dbReference>
<evidence type="ECO:0000256" key="2">
    <source>
        <dbReference type="ARBA" id="ARBA00022801"/>
    </source>
</evidence>
<dbReference type="InterPro" id="IPR041542">
    <property type="entry name" value="GH43_C2"/>
</dbReference>
<dbReference type="PANTHER" id="PTHR42812:SF12">
    <property type="entry name" value="BETA-XYLOSIDASE-RELATED"/>
    <property type="match status" value="1"/>
</dbReference>
<reference evidence="8" key="1">
    <citation type="journal article" date="2020" name="Stud. Mycol.">
        <title>101 Dothideomycetes genomes: a test case for predicting lifestyles and emergence of pathogens.</title>
        <authorList>
            <person name="Haridas S."/>
            <person name="Albert R."/>
            <person name="Binder M."/>
            <person name="Bloem J."/>
            <person name="Labutti K."/>
            <person name="Salamov A."/>
            <person name="Andreopoulos B."/>
            <person name="Baker S."/>
            <person name="Barry K."/>
            <person name="Bills G."/>
            <person name="Bluhm B."/>
            <person name="Cannon C."/>
            <person name="Castanera R."/>
            <person name="Culley D."/>
            <person name="Daum C."/>
            <person name="Ezra D."/>
            <person name="Gonzalez J."/>
            <person name="Henrissat B."/>
            <person name="Kuo A."/>
            <person name="Liang C."/>
            <person name="Lipzen A."/>
            <person name="Lutzoni F."/>
            <person name="Magnuson J."/>
            <person name="Mondo S."/>
            <person name="Nolan M."/>
            <person name="Ohm R."/>
            <person name="Pangilinan J."/>
            <person name="Park H.-J."/>
            <person name="Ramirez L."/>
            <person name="Alfaro M."/>
            <person name="Sun H."/>
            <person name="Tritt A."/>
            <person name="Yoshinaga Y."/>
            <person name="Zwiers L.-H."/>
            <person name="Turgeon B."/>
            <person name="Goodwin S."/>
            <person name="Spatafora J."/>
            <person name="Crous P."/>
            <person name="Grigoriev I."/>
        </authorList>
    </citation>
    <scope>NUCLEOTIDE SEQUENCE</scope>
    <source>
        <strain evidence="8">CBS 175.79</strain>
    </source>
</reference>
<feature type="active site" description="Proton acceptor" evidence="4">
    <location>
        <position position="16"/>
    </location>
</feature>
<evidence type="ECO:0000313" key="8">
    <source>
        <dbReference type="EMBL" id="KAF2018795.1"/>
    </source>
</evidence>
<dbReference type="RefSeq" id="XP_033387134.1">
    <property type="nucleotide sequence ID" value="XM_033533579.1"/>
</dbReference>
<dbReference type="PANTHER" id="PTHR42812">
    <property type="entry name" value="BETA-XYLOSIDASE"/>
    <property type="match status" value="1"/>
</dbReference>
<feature type="site" description="Important for catalytic activity, responsible for pKa modulation of the active site Glu and correct orientation of both the proton donor and substrate" evidence="5">
    <location>
        <position position="138"/>
    </location>
</feature>
<protein>
    <submittedName>
        <fullName evidence="8">Glycoside hydrolase family 43 protein</fullName>
    </submittedName>
</protein>
<evidence type="ECO:0000256" key="5">
    <source>
        <dbReference type="PIRSR" id="PIRSR606710-2"/>
    </source>
</evidence>
<evidence type="ECO:0000256" key="3">
    <source>
        <dbReference type="ARBA" id="ARBA00023295"/>
    </source>
</evidence>
<keyword evidence="2 6" id="KW-0378">Hydrolase</keyword>
<dbReference type="EMBL" id="ML978067">
    <property type="protein sequence ID" value="KAF2018795.1"/>
    <property type="molecule type" value="Genomic_DNA"/>
</dbReference>
<dbReference type="GO" id="GO:0005975">
    <property type="term" value="P:carbohydrate metabolic process"/>
    <property type="evidence" value="ECO:0007669"/>
    <property type="project" value="InterPro"/>
</dbReference>
<feature type="active site" description="Proton donor" evidence="4">
    <location>
        <position position="193"/>
    </location>
</feature>
<evidence type="ECO:0000256" key="1">
    <source>
        <dbReference type="ARBA" id="ARBA00009865"/>
    </source>
</evidence>
<dbReference type="SUPFAM" id="SSF49899">
    <property type="entry name" value="Concanavalin A-like lectins/glucanases"/>
    <property type="match status" value="1"/>
</dbReference>
<evidence type="ECO:0000256" key="6">
    <source>
        <dbReference type="RuleBase" id="RU361187"/>
    </source>
</evidence>
<gene>
    <name evidence="8" type="ORF">BU24DRAFT_488863</name>
</gene>
<evidence type="ECO:0000256" key="4">
    <source>
        <dbReference type="PIRSR" id="PIRSR606710-1"/>
    </source>
</evidence>
<dbReference type="Pfam" id="PF17851">
    <property type="entry name" value="GH43_C2"/>
    <property type="match status" value="1"/>
</dbReference>
<comment type="similarity">
    <text evidence="1 6">Belongs to the glycosyl hydrolase 43 family.</text>
</comment>
<dbReference type="InterPro" id="IPR013320">
    <property type="entry name" value="ConA-like_dom_sf"/>
</dbReference>
<dbReference type="InterPro" id="IPR023296">
    <property type="entry name" value="Glyco_hydro_beta-prop_sf"/>
</dbReference>
<sequence length="507" mass="56511">MPTIPINPIIPGFAPDPSLVRVESDYFLVNSTFHLFPGLPIYTSKDLVHWEHIGNALHRQSQMSLEHSSTKINPDLLATGGLFAPTIRYHNETFYIVCTNIIHKPDIPGRAENFVISTKDIWAGEWSDPVYFDHDGIDPSLFFDDDGKVYLQGSHTVRPRVTEINLFEIDLTTGKRLSEEKNIWGGTGGKFPEGPHIYKRDGWYYVLIAEGGTHEGHMITTARSKDIWGPYEPCPSNPILTAAGTREYIQYVGHCEAFTDPEGNSWGVCLGVRMEKGGRYIMGRETFLTSGEWEEGEWPAFDTVKMDPKGVVAAQGDGKPRLSARPGVDFLHIRNPELSNYSSLGTDRAVTITSVSSDLSHPNESPSFIGKRMRYLDGTSSVTIVSPPEGSRVTAGLVVYKDEHRYLRIFLDTSESRIGFELVNGYQKLSKSNTQSVEKVTEYHLTIDHTEKEFRLSYSAGEGSKTTLAVIDTLEMTDPDFVGPVIGAFAVDQGHAVKVEFRNLEIS</sequence>
<keyword evidence="3 6" id="KW-0326">Glycosidase</keyword>
<name>A0A6A5XZV0_9PLEO</name>
<dbReference type="AlphaFoldDB" id="A0A6A5XZV0"/>
<dbReference type="Proteomes" id="UP000799778">
    <property type="component" value="Unassembled WGS sequence"/>
</dbReference>
<dbReference type="InterPro" id="IPR051795">
    <property type="entry name" value="Glycosyl_Hydrlase_43"/>
</dbReference>